<proteinExistence type="inferred from homology"/>
<dbReference type="InterPro" id="IPR050154">
    <property type="entry name" value="UbiB_kinase"/>
</dbReference>
<evidence type="ECO:0000256" key="2">
    <source>
        <dbReference type="SAM" id="Phobius"/>
    </source>
</evidence>
<name>A0A835HEQ2_9MAGN</name>
<sequence length="420" mass="47142">MEWLVGEHPKELLLVSSRKSVDRSPVYSGRQPLDAKKRLLDLVTKGVEASLTQLLETGLLHADPHPGNLRYTATGQIGFLDFGLICRMEKKHQFAMLSSIVHIVNGDWAGLVHDLTQMDVAKSGTSIHRLTLVLAKIWSVALKYHFRMPPYYMLVFRSLASLEGLAVAADQDFKTFDAAFPYVVRKLLTDNSAASRKILHSVVFNKRKEIQWQKLSLFLRMGVNIKGVQRFIASNFEASHENAPTVDSSKVANLVVRLLPSKDGMVLRRVLMTADEASLVQVMVSREAIVFRKQVTIALAYVLYQWMSQALGQSNDTSHLKSGVKMVSGLHHKDESPSSGISASVYDYHSVIKDRRLQLICRKVLDSARRQPLLMLKFSWASIVMFLSAFAFAFHKILVIWSDKCIASLSLAPRMIAFSS</sequence>
<dbReference type="InterPro" id="IPR011009">
    <property type="entry name" value="Kinase-like_dom_sf"/>
</dbReference>
<protein>
    <recommendedName>
        <fullName evidence="3">ABC1 atypical kinase-like domain-containing protein</fullName>
    </recommendedName>
</protein>
<evidence type="ECO:0000256" key="1">
    <source>
        <dbReference type="ARBA" id="ARBA00009670"/>
    </source>
</evidence>
<feature type="domain" description="ABC1 atypical kinase-like" evidence="3">
    <location>
        <begin position="2"/>
        <end position="112"/>
    </location>
</feature>
<accession>A0A835HEQ2</accession>
<dbReference type="PANTHER" id="PTHR10566:SF123">
    <property type="entry name" value="PROTEIN KINASE SUPERFAMILY PROTEIN"/>
    <property type="match status" value="1"/>
</dbReference>
<dbReference type="EMBL" id="JADFTS010000007">
    <property type="protein sequence ID" value="KAF9596912.1"/>
    <property type="molecule type" value="Genomic_DNA"/>
</dbReference>
<dbReference type="AlphaFoldDB" id="A0A835HEQ2"/>
<evidence type="ECO:0000259" key="3">
    <source>
        <dbReference type="Pfam" id="PF03109"/>
    </source>
</evidence>
<reference evidence="4 5" key="1">
    <citation type="submission" date="2020-10" db="EMBL/GenBank/DDBJ databases">
        <title>The Coptis chinensis genome and diversification of protoberbering-type alkaloids.</title>
        <authorList>
            <person name="Wang B."/>
            <person name="Shu S."/>
            <person name="Song C."/>
            <person name="Liu Y."/>
        </authorList>
    </citation>
    <scope>NUCLEOTIDE SEQUENCE [LARGE SCALE GENOMIC DNA]</scope>
    <source>
        <strain evidence="4">HL-2020</strain>
        <tissue evidence="4">Leaf</tissue>
    </source>
</reference>
<feature type="transmembrane region" description="Helical" evidence="2">
    <location>
        <begin position="373"/>
        <end position="394"/>
    </location>
</feature>
<keyword evidence="5" id="KW-1185">Reference proteome</keyword>
<keyword evidence="2" id="KW-0472">Membrane</keyword>
<evidence type="ECO:0000313" key="4">
    <source>
        <dbReference type="EMBL" id="KAF9596912.1"/>
    </source>
</evidence>
<keyword evidence="2" id="KW-0812">Transmembrane</keyword>
<comment type="similarity">
    <text evidence="1">Belongs to the protein kinase superfamily. ADCK protein kinase family.</text>
</comment>
<keyword evidence="2" id="KW-1133">Transmembrane helix</keyword>
<comment type="caution">
    <text evidence="4">The sequence shown here is derived from an EMBL/GenBank/DDBJ whole genome shotgun (WGS) entry which is preliminary data.</text>
</comment>
<dbReference type="PANTHER" id="PTHR10566">
    <property type="entry name" value="CHAPERONE-ACTIVITY OF BC1 COMPLEX CABC1 -RELATED"/>
    <property type="match status" value="1"/>
</dbReference>
<gene>
    <name evidence="4" type="ORF">IFM89_014476</name>
</gene>
<dbReference type="Pfam" id="PF03109">
    <property type="entry name" value="ABC1"/>
    <property type="match status" value="1"/>
</dbReference>
<dbReference type="Proteomes" id="UP000631114">
    <property type="component" value="Unassembled WGS sequence"/>
</dbReference>
<dbReference type="InterPro" id="IPR004147">
    <property type="entry name" value="ABC1_dom"/>
</dbReference>
<organism evidence="4 5">
    <name type="scientific">Coptis chinensis</name>
    <dbReference type="NCBI Taxonomy" id="261450"/>
    <lineage>
        <taxon>Eukaryota</taxon>
        <taxon>Viridiplantae</taxon>
        <taxon>Streptophyta</taxon>
        <taxon>Embryophyta</taxon>
        <taxon>Tracheophyta</taxon>
        <taxon>Spermatophyta</taxon>
        <taxon>Magnoliopsida</taxon>
        <taxon>Ranunculales</taxon>
        <taxon>Ranunculaceae</taxon>
        <taxon>Coptidoideae</taxon>
        <taxon>Coptis</taxon>
    </lineage>
</organism>
<dbReference type="SUPFAM" id="SSF56112">
    <property type="entry name" value="Protein kinase-like (PK-like)"/>
    <property type="match status" value="1"/>
</dbReference>
<dbReference type="OrthoDB" id="427480at2759"/>
<evidence type="ECO:0000313" key="5">
    <source>
        <dbReference type="Proteomes" id="UP000631114"/>
    </source>
</evidence>